<evidence type="ECO:0000313" key="5">
    <source>
        <dbReference type="Proteomes" id="UP001255856"/>
    </source>
</evidence>
<proteinExistence type="predicted"/>
<dbReference type="InterPro" id="IPR050358">
    <property type="entry name" value="RSE1/DDB1/CFT1"/>
</dbReference>
<comment type="caution">
    <text evidence="4">The sequence shown here is derived from an EMBL/GenBank/DDBJ whole genome shotgun (WGS) entry which is preliminary data.</text>
</comment>
<feature type="compositionally biased region" description="Basic and acidic residues" evidence="1">
    <location>
        <begin position="421"/>
        <end position="438"/>
    </location>
</feature>
<dbReference type="GO" id="GO:0005634">
    <property type="term" value="C:nucleus"/>
    <property type="evidence" value="ECO:0007669"/>
    <property type="project" value="InterPro"/>
</dbReference>
<dbReference type="EMBL" id="JASFZW010000001">
    <property type="protein sequence ID" value="KAK2080962.1"/>
    <property type="molecule type" value="Genomic_DNA"/>
</dbReference>
<dbReference type="InterPro" id="IPR058543">
    <property type="entry name" value="Beta-prop_RSE1/DDB1/CPSF1_2nd"/>
</dbReference>
<accession>A0AAD9IPR6</accession>
<sequence>MSECAAIYEEVHPPTAIFHSVTAWLTKPHSKDDFPELVVSKGTVLEVDGERKLALLDSLALAGFTESLACLPYRHTGQGRDSIVLTFWDAKAAVLSWDPGSRTLVTTSLHCFETDPQLRHCQTVFEREPLALADPQGRCAAVMVYDSCLGVMPAVIPDVLELAVAGESGAALASDCASVGNSYVDDLHVSTNISQVRDATFLQGYTEPVLLVLHEPTPSWAGARSSAKDTCVLSALSLSLGRRTQAQIWRVEGLPSDAQRVRPAPLGGAVVLAQGGILFVDQGTVTAVVTSAACAPRPAPPPLVFEYGTDELPGRTAARYAAEHTQATSEVLPAMLLKCPRAPNVDVECETAALGWISNDAAVVSVKSGQLLLLRLVSLTGVAPPASSVCVLDAAGSLLFLGSVLGDSLLVQAAASQAARAPDKDLSAGGDAEDRMQEDAASAPQAPQEADAEDSEALQLYGVALSGSGTGAGEEAQAGARLTMSVLDSLTNIGPIRDLSLYKDPNEELPHLVGCSGQAKTGALCILRQSVVPSVITHVPLPGVTGLWSVCLEKEEPGEGLAFDDYLVMSFAGSTKLLATGEELQEATDVVEFAADTPTLAAGAAAKGRLLIQVFAQGVRTLRGIEHLADYWVAELAPGPAPQPTVTGAHLTDDFVLLLLSSGDVVLLRVDPETLRLVAVPGPASAPPGAAQPPVEAACLSDGPWTPAAWGAGHAGRCSVLCRKGGILEFFSADSWTLLGQATLDIACPVAELRLDSFGALASARPDQKAPAVSAVPLAEDPFLVALLQDGSVQAYRPFWDGTSLRLKPLPLGLDANGPVGEATGAQPSRLRRFEGLGEDVPCSGVAISGARPCVLIAARQTLVAHPLALGPAREGQPVGVAAFTPFHNVNCPYGFITSTGGERGGLQIGQLPSQTRLDCPWPRQKLPLRATPLRVAPYPEAGLLALLLEKQGVPGELLPEEDGSEPHAAYAYALTGAVPASATTRHEVCLMRPGAWSPLWRHALEVGEHGLALRTVRLRAGDGATLPFLAVGAGFVAGEDYPCLGRVLLCQIKRGPGGDWAPRVVAARDFKGPITQIDVIGGALLVATGNRLELCALTQTGEQDLALQRTAFYDGPMLINSLHVIKNFILIGDALHGLEFVNYSPETRQFSQLSRDVGRSSSVAAALLITGRQLQMLCSTPDGTLRVFAYDPADPESWKGHHLLHKASFHVGEPVCSVLGVDLAKLADRGPPAFLGALLGFPSGAVGLVRGSPAPLELAGPLEGALRALALAAPAPAGLNARAWRLRGSCGRERSLVLDAALSRAWAQLAQSRRAALDGTDAPSLLRAVRSVPLL</sequence>
<evidence type="ECO:0000313" key="4">
    <source>
        <dbReference type="EMBL" id="KAK2080962.1"/>
    </source>
</evidence>
<dbReference type="InterPro" id="IPR015943">
    <property type="entry name" value="WD40/YVTN_repeat-like_dom_sf"/>
</dbReference>
<name>A0AAD9IPR6_PROWI</name>
<dbReference type="Pfam" id="PF23726">
    <property type="entry name" value="Beta-prop_RSE1_2nd"/>
    <property type="match status" value="1"/>
</dbReference>
<dbReference type="Proteomes" id="UP001255856">
    <property type="component" value="Unassembled WGS sequence"/>
</dbReference>
<evidence type="ECO:0000259" key="2">
    <source>
        <dbReference type="Pfam" id="PF03178"/>
    </source>
</evidence>
<dbReference type="Pfam" id="PF03178">
    <property type="entry name" value="CPSF_A"/>
    <property type="match status" value="1"/>
</dbReference>
<evidence type="ECO:0000256" key="1">
    <source>
        <dbReference type="SAM" id="MobiDB-lite"/>
    </source>
</evidence>
<evidence type="ECO:0000259" key="3">
    <source>
        <dbReference type="Pfam" id="PF23726"/>
    </source>
</evidence>
<keyword evidence="5" id="KW-1185">Reference proteome</keyword>
<reference evidence="4" key="1">
    <citation type="submission" date="2021-01" db="EMBL/GenBank/DDBJ databases">
        <authorList>
            <person name="Eckstrom K.M.E."/>
        </authorList>
    </citation>
    <scope>NUCLEOTIDE SEQUENCE</scope>
    <source>
        <strain evidence="4">UVCC 0001</strain>
    </source>
</reference>
<feature type="region of interest" description="Disordered" evidence="1">
    <location>
        <begin position="421"/>
        <end position="453"/>
    </location>
</feature>
<organism evidence="4 5">
    <name type="scientific">Prototheca wickerhamii</name>
    <dbReference type="NCBI Taxonomy" id="3111"/>
    <lineage>
        <taxon>Eukaryota</taxon>
        <taxon>Viridiplantae</taxon>
        <taxon>Chlorophyta</taxon>
        <taxon>core chlorophytes</taxon>
        <taxon>Trebouxiophyceae</taxon>
        <taxon>Chlorellales</taxon>
        <taxon>Chlorellaceae</taxon>
        <taxon>Prototheca</taxon>
    </lineage>
</organism>
<gene>
    <name evidence="4" type="ORF">QBZ16_000816</name>
</gene>
<feature type="domain" description="RSE1/DDB1/CPSF1 C-terminal" evidence="2">
    <location>
        <begin position="989"/>
        <end position="1288"/>
    </location>
</feature>
<dbReference type="InterPro" id="IPR004871">
    <property type="entry name" value="RSE1/DDB1/CPSF1_C"/>
</dbReference>
<feature type="domain" description="RSE1/DDB1/CPSF1 second beta-propeller" evidence="3">
    <location>
        <begin position="533"/>
        <end position="903"/>
    </location>
</feature>
<dbReference type="PANTHER" id="PTHR10644">
    <property type="entry name" value="DNA REPAIR/RNA PROCESSING CPSF FAMILY"/>
    <property type="match status" value="1"/>
</dbReference>
<dbReference type="Gene3D" id="2.130.10.10">
    <property type="entry name" value="YVTN repeat-like/Quinoprotein amine dehydrogenase"/>
    <property type="match status" value="2"/>
</dbReference>
<dbReference type="GO" id="GO:0003676">
    <property type="term" value="F:nucleic acid binding"/>
    <property type="evidence" value="ECO:0007669"/>
    <property type="project" value="InterPro"/>
</dbReference>
<protein>
    <submittedName>
        <fullName evidence="4">Uncharacterized protein</fullName>
    </submittedName>
</protein>